<dbReference type="EMBL" id="JARZZP010000018">
    <property type="protein sequence ID" value="MDI1474841.1"/>
    <property type="molecule type" value="Genomic_DNA"/>
</dbReference>
<evidence type="ECO:0008006" key="3">
    <source>
        <dbReference type="Google" id="ProtNLM"/>
    </source>
</evidence>
<sequence length="142" mass="16225">MDCYKELDTVLSQPYLGDTFYDADVEYVMDVLLPSLEQGEWCTLGACLEEKSSLYKYKLAYCIEGYDTSNAFNILMNLILCHDKNILEEVLQSFTSFDSFKYKEQLITFPQVISILKDLSSCKENPTIGRLSTSICDTFGLQ</sequence>
<evidence type="ECO:0000313" key="2">
    <source>
        <dbReference type="Proteomes" id="UP001160991"/>
    </source>
</evidence>
<reference evidence="1" key="1">
    <citation type="submission" date="2023-04" db="EMBL/GenBank/DDBJ databases">
        <title>A new Streptococcus species isolated from the patient with bacteremia.</title>
        <authorList>
            <person name="Chen Y.-S."/>
            <person name="Lee C.-Y."/>
            <person name="Chan C.-K."/>
        </authorList>
    </citation>
    <scope>NUCLEOTIDE SEQUENCE</scope>
    <source>
        <strain evidence="1">ST22-14</strain>
    </source>
</reference>
<comment type="caution">
    <text evidence="1">The sequence shown here is derived from an EMBL/GenBank/DDBJ whole genome shotgun (WGS) entry which is preliminary data.</text>
</comment>
<proteinExistence type="predicted"/>
<organism evidence="1 2">
    <name type="scientific">Streptococcus taonis</name>
    <dbReference type="NCBI Taxonomy" id="3041623"/>
    <lineage>
        <taxon>Bacteria</taxon>
        <taxon>Bacillati</taxon>
        <taxon>Bacillota</taxon>
        <taxon>Bacilli</taxon>
        <taxon>Lactobacillales</taxon>
        <taxon>Streptococcaceae</taxon>
        <taxon>Streptococcus</taxon>
    </lineage>
</organism>
<accession>A0ABT6PG34</accession>
<name>A0ABT6PG34_9STRE</name>
<dbReference type="Proteomes" id="UP001160991">
    <property type="component" value="Unassembled WGS sequence"/>
</dbReference>
<evidence type="ECO:0000313" key="1">
    <source>
        <dbReference type="EMBL" id="MDI1474841.1"/>
    </source>
</evidence>
<dbReference type="RefSeq" id="WP_281335712.1">
    <property type="nucleotide sequence ID" value="NZ_JARZZP010000018.1"/>
</dbReference>
<protein>
    <recommendedName>
        <fullName evidence="3">Immunity protein 30 domain-containing protein</fullName>
    </recommendedName>
</protein>
<gene>
    <name evidence="1" type="ORF">QEZ38_09080</name>
</gene>
<keyword evidence="2" id="KW-1185">Reference proteome</keyword>